<name>A0AAD2H879_9AGAR</name>
<organism evidence="2 3">
    <name type="scientific">Mycena citricolor</name>
    <dbReference type="NCBI Taxonomy" id="2018698"/>
    <lineage>
        <taxon>Eukaryota</taxon>
        <taxon>Fungi</taxon>
        <taxon>Dikarya</taxon>
        <taxon>Basidiomycota</taxon>
        <taxon>Agaricomycotina</taxon>
        <taxon>Agaricomycetes</taxon>
        <taxon>Agaricomycetidae</taxon>
        <taxon>Agaricales</taxon>
        <taxon>Marasmiineae</taxon>
        <taxon>Mycenaceae</taxon>
        <taxon>Mycena</taxon>
    </lineage>
</organism>
<dbReference type="EMBL" id="CAVNYO010000169">
    <property type="protein sequence ID" value="CAK5270862.1"/>
    <property type="molecule type" value="Genomic_DNA"/>
</dbReference>
<proteinExistence type="predicted"/>
<keyword evidence="1" id="KW-0472">Membrane</keyword>
<comment type="caution">
    <text evidence="2">The sequence shown here is derived from an EMBL/GenBank/DDBJ whole genome shotgun (WGS) entry which is preliminary data.</text>
</comment>
<dbReference type="AlphaFoldDB" id="A0AAD2H879"/>
<evidence type="ECO:0000256" key="1">
    <source>
        <dbReference type="SAM" id="Phobius"/>
    </source>
</evidence>
<evidence type="ECO:0000313" key="3">
    <source>
        <dbReference type="Proteomes" id="UP001295794"/>
    </source>
</evidence>
<evidence type="ECO:0000313" key="2">
    <source>
        <dbReference type="EMBL" id="CAK5270862.1"/>
    </source>
</evidence>
<keyword evidence="1" id="KW-1133">Transmembrane helix</keyword>
<feature type="non-terminal residue" evidence="2">
    <location>
        <position position="1"/>
    </location>
</feature>
<feature type="transmembrane region" description="Helical" evidence="1">
    <location>
        <begin position="174"/>
        <end position="195"/>
    </location>
</feature>
<keyword evidence="1" id="KW-0812">Transmembrane</keyword>
<sequence>VQTDVSLLFKDTQAIKPGDNKQPFLSLPSPSALDTLEHFVAQRFKYYPPLTTPTDPTTHQTVTCLTHLLHWRSRLLPSNHAPESPLPLNHPPSRLILPTRRTFPSTWSSAPIPGTATTVSLLKRLVPLMFYLSHDEYRLTSPVPCTRPVHPSTHSTYHGTAHSFVNNLSLSYRIIPVLLATLLMLLSLSDFFYLYQLCPSVGFDSVFNPS</sequence>
<accession>A0AAD2H879</accession>
<dbReference type="Proteomes" id="UP001295794">
    <property type="component" value="Unassembled WGS sequence"/>
</dbReference>
<protein>
    <submittedName>
        <fullName evidence="2">Uncharacterized protein</fullName>
    </submittedName>
</protein>
<feature type="non-terminal residue" evidence="2">
    <location>
        <position position="210"/>
    </location>
</feature>
<keyword evidence="3" id="KW-1185">Reference proteome</keyword>
<gene>
    <name evidence="2" type="ORF">MYCIT1_LOCUS15615</name>
</gene>
<reference evidence="2" key="1">
    <citation type="submission" date="2023-11" db="EMBL/GenBank/DDBJ databases">
        <authorList>
            <person name="De Vega J J."/>
            <person name="De Vega J J."/>
        </authorList>
    </citation>
    <scope>NUCLEOTIDE SEQUENCE</scope>
</reference>